<proteinExistence type="predicted"/>
<dbReference type="InterPro" id="IPR039292">
    <property type="entry name" value="SICKLE"/>
</dbReference>
<evidence type="ECO:0000313" key="2">
    <source>
        <dbReference type="EMBL" id="KAK4722538.1"/>
    </source>
</evidence>
<organism evidence="2 3">
    <name type="scientific">Solanum pinnatisectum</name>
    <name type="common">tansyleaf nightshade</name>
    <dbReference type="NCBI Taxonomy" id="50273"/>
    <lineage>
        <taxon>Eukaryota</taxon>
        <taxon>Viridiplantae</taxon>
        <taxon>Streptophyta</taxon>
        <taxon>Embryophyta</taxon>
        <taxon>Tracheophyta</taxon>
        <taxon>Spermatophyta</taxon>
        <taxon>Magnoliopsida</taxon>
        <taxon>eudicotyledons</taxon>
        <taxon>Gunneridae</taxon>
        <taxon>Pentapetalae</taxon>
        <taxon>asterids</taxon>
        <taxon>lamiids</taxon>
        <taxon>Solanales</taxon>
        <taxon>Solanaceae</taxon>
        <taxon>Solanoideae</taxon>
        <taxon>Solaneae</taxon>
        <taxon>Solanum</taxon>
    </lineage>
</organism>
<sequence>MEETEKRKERLKAIRKEAAEAGDNNEEQNSIGGPLDHGLTNPLIETPSAASGKDEPRPRLDYYTDPMAAFSANNKMNNLSPQVSQPCNTSPRPMNAAGSPAYHAQGNYNSAQRTYRPRGVNAIPLGICRKTNPFCTPPGNSTLDSSLGTPNNYSLTNSPQIGGVSSHGSRQVSGAGSQYGQGSPYQGSGFRSKAYQGSRGGKGRFKFYYHKSVVEDPWKALKPVIWKPRGDTQDCLKSWLPNSISAKRAKLGENPTKSTPQKASLNIWLPHSMKQLAKTLNDESNT</sequence>
<accession>A0AAV9LAL8</accession>
<reference evidence="2 3" key="1">
    <citation type="submission" date="2023-10" db="EMBL/GenBank/DDBJ databases">
        <title>Genome-Wide Identification Analysis in wild type Solanum Pinnatisectum Reveals Some Genes Defensing Phytophthora Infestans.</title>
        <authorList>
            <person name="Sun C."/>
        </authorList>
    </citation>
    <scope>NUCLEOTIDE SEQUENCE [LARGE SCALE GENOMIC DNA]</scope>
    <source>
        <strain evidence="2">LQN</strain>
        <tissue evidence="2">Leaf</tissue>
    </source>
</reference>
<evidence type="ECO:0000256" key="1">
    <source>
        <dbReference type="SAM" id="MobiDB-lite"/>
    </source>
</evidence>
<gene>
    <name evidence="2" type="ORF">R3W88_012771</name>
</gene>
<feature type="region of interest" description="Disordered" evidence="1">
    <location>
        <begin position="1"/>
        <end position="62"/>
    </location>
</feature>
<feature type="compositionally biased region" description="Polar residues" evidence="1">
    <location>
        <begin position="139"/>
        <end position="160"/>
    </location>
</feature>
<evidence type="ECO:0000313" key="3">
    <source>
        <dbReference type="Proteomes" id="UP001311915"/>
    </source>
</evidence>
<feature type="region of interest" description="Disordered" evidence="1">
    <location>
        <begin position="76"/>
        <end position="102"/>
    </location>
</feature>
<dbReference type="Proteomes" id="UP001311915">
    <property type="component" value="Unassembled WGS sequence"/>
</dbReference>
<feature type="compositionally biased region" description="Low complexity" evidence="1">
    <location>
        <begin position="171"/>
        <end position="189"/>
    </location>
</feature>
<keyword evidence="3" id="KW-1185">Reference proteome</keyword>
<protein>
    <submittedName>
        <fullName evidence="2">Uncharacterized protein</fullName>
    </submittedName>
</protein>
<dbReference type="PANTHER" id="PTHR36054">
    <property type="entry name" value="PROTEIN SICKLE"/>
    <property type="match status" value="1"/>
</dbReference>
<dbReference type="GO" id="GO:0000398">
    <property type="term" value="P:mRNA splicing, via spliceosome"/>
    <property type="evidence" value="ECO:0007669"/>
    <property type="project" value="InterPro"/>
</dbReference>
<feature type="compositionally biased region" description="Basic and acidic residues" evidence="1">
    <location>
        <begin position="1"/>
        <end position="19"/>
    </location>
</feature>
<dbReference type="GO" id="GO:0035196">
    <property type="term" value="P:miRNA processing"/>
    <property type="evidence" value="ECO:0007669"/>
    <property type="project" value="InterPro"/>
</dbReference>
<dbReference type="AlphaFoldDB" id="A0AAV9LAL8"/>
<feature type="compositionally biased region" description="Basic and acidic residues" evidence="1">
    <location>
        <begin position="52"/>
        <end position="62"/>
    </location>
</feature>
<dbReference type="PANTHER" id="PTHR36054:SF5">
    <property type="entry name" value="HYDROXYPROLINE-RICH GLYCOPROTEIN FAMILY PROTEIN"/>
    <property type="match status" value="1"/>
</dbReference>
<feature type="region of interest" description="Disordered" evidence="1">
    <location>
        <begin position="139"/>
        <end position="199"/>
    </location>
</feature>
<comment type="caution">
    <text evidence="2">The sequence shown here is derived from an EMBL/GenBank/DDBJ whole genome shotgun (WGS) entry which is preliminary data.</text>
</comment>
<feature type="compositionally biased region" description="Polar residues" evidence="1">
    <location>
        <begin position="76"/>
        <end position="92"/>
    </location>
</feature>
<name>A0AAV9LAL8_9SOLN</name>
<dbReference type="EMBL" id="JAWPEI010000007">
    <property type="protein sequence ID" value="KAK4722538.1"/>
    <property type="molecule type" value="Genomic_DNA"/>
</dbReference>